<dbReference type="InterPro" id="IPR001279">
    <property type="entry name" value="Metallo-B-lactamas"/>
</dbReference>
<gene>
    <name evidence="9" type="ORF">GCM10009716_37320</name>
</gene>
<dbReference type="Pfam" id="PF03772">
    <property type="entry name" value="Competence"/>
    <property type="match status" value="1"/>
</dbReference>
<evidence type="ECO:0000256" key="5">
    <source>
        <dbReference type="ARBA" id="ARBA00023136"/>
    </source>
</evidence>
<feature type="domain" description="Metallo-beta-lactamase" evidence="8">
    <location>
        <begin position="592"/>
        <end position="792"/>
    </location>
</feature>
<evidence type="ECO:0000313" key="9">
    <source>
        <dbReference type="EMBL" id="GAA1925596.1"/>
    </source>
</evidence>
<feature type="region of interest" description="Disordered" evidence="6">
    <location>
        <begin position="818"/>
        <end position="839"/>
    </location>
</feature>
<protein>
    <submittedName>
        <fullName evidence="9">ComEC/Rec2 family competence protein</fullName>
    </submittedName>
</protein>
<dbReference type="CDD" id="cd07731">
    <property type="entry name" value="ComA-like_MBL-fold"/>
    <property type="match status" value="1"/>
</dbReference>
<dbReference type="EMBL" id="BAAAMJ010000043">
    <property type="protein sequence ID" value="GAA1925596.1"/>
    <property type="molecule type" value="Genomic_DNA"/>
</dbReference>
<dbReference type="SMART" id="SM00849">
    <property type="entry name" value="Lactamase_B"/>
    <property type="match status" value="1"/>
</dbReference>
<feature type="transmembrane region" description="Helical" evidence="7">
    <location>
        <begin position="491"/>
        <end position="510"/>
    </location>
</feature>
<dbReference type="InterPro" id="IPR036866">
    <property type="entry name" value="RibonucZ/Hydroxyglut_hydro"/>
</dbReference>
<feature type="region of interest" description="Disordered" evidence="6">
    <location>
        <begin position="69"/>
        <end position="88"/>
    </location>
</feature>
<keyword evidence="3 7" id="KW-0812">Transmembrane</keyword>
<feature type="transmembrane region" description="Helical" evidence="7">
    <location>
        <begin position="290"/>
        <end position="309"/>
    </location>
</feature>
<sequence length="839" mass="85380">MHAAGRLGAGDPAGKAEGPADLRLVPPAIAAWAAAALALGAPARTVVPGIAVCCLAAAGALLLARRASPADSDPAGTAGSRPASPGHRRSVPVACALALLCAAAGATVAALHTAAVASGPLPGLAAQRSHLTAEVRITGDPRPARPRTGADPDAARPLLVDAETIAVLSGDGTRRATRAPVLLVVPEDRHRRWEELLPSTRLEVRARAAPPMPGRETDYAAVLRPAGTGPPAVTAPPGLHHRLAGRLRADLRDITDSLPADTRGMLPALVVGDTSRIPPGLHDAVRATDMTHLIVVSGAHLALVLAVLIGSPGTASRAERGGLAARLGIPLRLTALLGGTLVVAFVVLCRPGPSVLRAAVCGGIALLAIATGRRRSLLPALAAAALLLVLHDPRLARSFGFLLSVLATGALLTLAPVWSLALQRRRVPVRLAEALAAAGAAQVVCAPVVAVFSARVSLVAVPCNLLAQLAFAPALLLGWAALVTAPLLPPVAAAAAWLAGWPTGWIALIARTGASLPGAELAWPGGWTGAALLAAATVALLVLARPALRRPLPALGCALLLLLAVLRPAPLAQFLTGWPPPGWRLVACDVGQGDGLVVAAGPHTALVVDTGPDPAAMDDCLHRLGVRSIPLLILTHFHADHVAGLPGALRGREVGVVQTSSVRETPGQAMFVDRVARQAGVPVVPARPGEAGRLGEELSWEVLWPPEHAAGYGSNDASVTLLLRTGGLTVFLPGDLEPPSQQRLLAERPDLPVVDVAKVAHHGSAYQHPPLWERLRPRLALISAGEGNSYGHPAPSTVAALEAAGATVARTDRHGALAVTGGGPGELPAVLGTSGAPHR</sequence>
<keyword evidence="4 7" id="KW-1133">Transmembrane helix</keyword>
<evidence type="ECO:0000256" key="4">
    <source>
        <dbReference type="ARBA" id="ARBA00022989"/>
    </source>
</evidence>
<evidence type="ECO:0000313" key="10">
    <source>
        <dbReference type="Proteomes" id="UP001501303"/>
    </source>
</evidence>
<evidence type="ECO:0000259" key="8">
    <source>
        <dbReference type="SMART" id="SM00849"/>
    </source>
</evidence>
<feature type="transmembrane region" description="Helical" evidence="7">
    <location>
        <begin position="522"/>
        <end position="544"/>
    </location>
</feature>
<dbReference type="PANTHER" id="PTHR30619:SF1">
    <property type="entry name" value="RECOMBINATION PROTEIN 2"/>
    <property type="match status" value="1"/>
</dbReference>
<keyword evidence="5 7" id="KW-0472">Membrane</keyword>
<dbReference type="NCBIfam" id="TIGR00360">
    <property type="entry name" value="ComEC_N-term"/>
    <property type="match status" value="1"/>
</dbReference>
<comment type="caution">
    <text evidence="9">The sequence shown here is derived from an EMBL/GenBank/DDBJ whole genome shotgun (WGS) entry which is preliminary data.</text>
</comment>
<accession>A0ABP5AY83</accession>
<dbReference type="Pfam" id="PF00753">
    <property type="entry name" value="Lactamase_B"/>
    <property type="match status" value="1"/>
</dbReference>
<dbReference type="Gene3D" id="3.60.15.10">
    <property type="entry name" value="Ribonuclease Z/Hydroxyacylglutathione hydrolase-like"/>
    <property type="match status" value="1"/>
</dbReference>
<evidence type="ECO:0000256" key="7">
    <source>
        <dbReference type="SAM" id="Phobius"/>
    </source>
</evidence>
<name>A0ABP5AY83_9ACTN</name>
<dbReference type="InterPro" id="IPR052159">
    <property type="entry name" value="Competence_DNA_uptake"/>
</dbReference>
<comment type="subcellular location">
    <subcellularLocation>
        <location evidence="1">Cell membrane</location>
        <topology evidence="1">Multi-pass membrane protein</topology>
    </subcellularLocation>
</comment>
<dbReference type="InterPro" id="IPR004477">
    <property type="entry name" value="ComEC_N"/>
</dbReference>
<dbReference type="PANTHER" id="PTHR30619">
    <property type="entry name" value="DNA INTERNALIZATION/COMPETENCE PROTEIN COMEC/REC2"/>
    <property type="match status" value="1"/>
</dbReference>
<feature type="transmembrane region" description="Helical" evidence="7">
    <location>
        <begin position="399"/>
        <end position="422"/>
    </location>
</feature>
<dbReference type="Proteomes" id="UP001501303">
    <property type="component" value="Unassembled WGS sequence"/>
</dbReference>
<feature type="transmembrane region" description="Helical" evidence="7">
    <location>
        <begin position="465"/>
        <end position="484"/>
    </location>
</feature>
<feature type="transmembrane region" description="Helical" evidence="7">
    <location>
        <begin position="46"/>
        <end position="64"/>
    </location>
</feature>
<feature type="transmembrane region" description="Helical" evidence="7">
    <location>
        <begin position="329"/>
        <end position="348"/>
    </location>
</feature>
<dbReference type="InterPro" id="IPR035681">
    <property type="entry name" value="ComA-like_MBL"/>
</dbReference>
<feature type="transmembrane region" description="Helical" evidence="7">
    <location>
        <begin position="551"/>
        <end position="569"/>
    </location>
</feature>
<evidence type="ECO:0000256" key="6">
    <source>
        <dbReference type="SAM" id="MobiDB-lite"/>
    </source>
</evidence>
<keyword evidence="10" id="KW-1185">Reference proteome</keyword>
<organism evidence="9 10">
    <name type="scientific">Streptomyces sodiiphilus</name>
    <dbReference type="NCBI Taxonomy" id="226217"/>
    <lineage>
        <taxon>Bacteria</taxon>
        <taxon>Bacillati</taxon>
        <taxon>Actinomycetota</taxon>
        <taxon>Actinomycetes</taxon>
        <taxon>Kitasatosporales</taxon>
        <taxon>Streptomycetaceae</taxon>
        <taxon>Streptomyces</taxon>
    </lineage>
</organism>
<proteinExistence type="predicted"/>
<evidence type="ECO:0000256" key="1">
    <source>
        <dbReference type="ARBA" id="ARBA00004651"/>
    </source>
</evidence>
<reference evidence="10" key="1">
    <citation type="journal article" date="2019" name="Int. J. Syst. Evol. Microbiol.">
        <title>The Global Catalogue of Microorganisms (GCM) 10K type strain sequencing project: providing services to taxonomists for standard genome sequencing and annotation.</title>
        <authorList>
            <consortium name="The Broad Institute Genomics Platform"/>
            <consortium name="The Broad Institute Genome Sequencing Center for Infectious Disease"/>
            <person name="Wu L."/>
            <person name="Ma J."/>
        </authorList>
    </citation>
    <scope>NUCLEOTIDE SEQUENCE [LARGE SCALE GENOMIC DNA]</scope>
    <source>
        <strain evidence="10">JCM 13581</strain>
    </source>
</reference>
<evidence type="ECO:0000256" key="2">
    <source>
        <dbReference type="ARBA" id="ARBA00022475"/>
    </source>
</evidence>
<dbReference type="SUPFAM" id="SSF56281">
    <property type="entry name" value="Metallo-hydrolase/oxidoreductase"/>
    <property type="match status" value="1"/>
</dbReference>
<feature type="transmembrane region" description="Helical" evidence="7">
    <location>
        <begin position="354"/>
        <end position="370"/>
    </location>
</feature>
<feature type="transmembrane region" description="Helical" evidence="7">
    <location>
        <begin position="434"/>
        <end position="453"/>
    </location>
</feature>
<keyword evidence="2" id="KW-1003">Cell membrane</keyword>
<evidence type="ECO:0000256" key="3">
    <source>
        <dbReference type="ARBA" id="ARBA00022692"/>
    </source>
</evidence>